<dbReference type="OrthoDB" id="9802674at2"/>
<feature type="signal peptide" evidence="1">
    <location>
        <begin position="1"/>
        <end position="21"/>
    </location>
</feature>
<organism evidence="2 3">
    <name type="scientific">Candidatus Terasakiella magnetica</name>
    <dbReference type="NCBI Taxonomy" id="1867952"/>
    <lineage>
        <taxon>Bacteria</taxon>
        <taxon>Pseudomonadati</taxon>
        <taxon>Pseudomonadota</taxon>
        <taxon>Alphaproteobacteria</taxon>
        <taxon>Rhodospirillales</taxon>
        <taxon>Terasakiellaceae</taxon>
        <taxon>Terasakiella</taxon>
    </lineage>
</organism>
<dbReference type="InterPro" id="IPR019027">
    <property type="entry name" value="Pilus_biogenesis_CpaD-related"/>
</dbReference>
<keyword evidence="1" id="KW-0732">Signal</keyword>
<accession>A0A1C3REM9</accession>
<sequence length="207" mass="22619">MTKYIPMFVLASLLLSGCQTVQDMQSQRQAREPVVTQVDSRFEVGFGYGSSQLSPSAREKIDSFIMKHEVSRNDDIVIAVALQGGKISQKRAKKVAAYFRTFGFKPQLRGSNKQEGLQAVQVNLSRYSVSVPNCPDWTDEPNSTYHNQVHSNFGCAQAANLALMIGNPRDLVRGRESSPAQASVLSNAIIQYGQPRASTTSSTGGSE</sequence>
<protein>
    <submittedName>
        <fullName evidence="2">Putative Flp pilus assembly protein CpaD</fullName>
    </submittedName>
</protein>
<gene>
    <name evidence="2" type="ORF">MTBPR1_120021</name>
</gene>
<evidence type="ECO:0000256" key="1">
    <source>
        <dbReference type="SAM" id="SignalP"/>
    </source>
</evidence>
<proteinExistence type="predicted"/>
<dbReference type="Proteomes" id="UP000231658">
    <property type="component" value="Unassembled WGS sequence"/>
</dbReference>
<evidence type="ECO:0000313" key="2">
    <source>
        <dbReference type="EMBL" id="SCA55715.1"/>
    </source>
</evidence>
<dbReference type="STRING" id="1867952.MTBPR1_120021"/>
<dbReference type="RefSeq" id="WP_069186426.1">
    <property type="nucleotide sequence ID" value="NZ_FLYE01000004.1"/>
</dbReference>
<dbReference type="AlphaFoldDB" id="A0A1C3REM9"/>
<name>A0A1C3REM9_9PROT</name>
<feature type="chain" id="PRO_5008680665" evidence="1">
    <location>
        <begin position="22"/>
        <end position="207"/>
    </location>
</feature>
<evidence type="ECO:0000313" key="3">
    <source>
        <dbReference type="Proteomes" id="UP000231658"/>
    </source>
</evidence>
<keyword evidence="3" id="KW-1185">Reference proteome</keyword>
<dbReference type="Pfam" id="PF09476">
    <property type="entry name" value="Pilus_CpaD"/>
    <property type="match status" value="1"/>
</dbReference>
<reference evidence="2 3" key="1">
    <citation type="submission" date="2016-07" db="EMBL/GenBank/DDBJ databases">
        <authorList>
            <person name="Lefevre C.T."/>
        </authorList>
    </citation>
    <scope>NUCLEOTIDE SEQUENCE [LARGE SCALE GENOMIC DNA]</scope>
    <source>
        <strain evidence="2">PR1</strain>
    </source>
</reference>
<dbReference type="PROSITE" id="PS51257">
    <property type="entry name" value="PROKAR_LIPOPROTEIN"/>
    <property type="match status" value="1"/>
</dbReference>
<dbReference type="EMBL" id="FLYE01000004">
    <property type="protein sequence ID" value="SCA55715.1"/>
    <property type="molecule type" value="Genomic_DNA"/>
</dbReference>